<gene>
    <name evidence="2" type="ordered locus">Os11g0481551</name>
    <name evidence="2" type="ORF">OSNPB_110481551</name>
</gene>
<sequence>MQADPVAPALESGGCGLGGKRIQLSCPWERRQCVDPAPPPQERRWCADPTLPPLRAMTAALAEAEAASGLAGSGSPVVGSSSGARIRHPCPREQRRLRGWALSNLAVATGLAEAEAKAALGVGGTDA</sequence>
<dbReference type="Proteomes" id="UP000059680">
    <property type="component" value="Chromosome 11"/>
</dbReference>
<reference evidence="2 3" key="2">
    <citation type="journal article" date="2013" name="Plant Cell Physiol.">
        <title>Rice Annotation Project Database (RAP-DB): an integrative and interactive database for rice genomics.</title>
        <authorList>
            <person name="Sakai H."/>
            <person name="Lee S.S."/>
            <person name="Tanaka T."/>
            <person name="Numa H."/>
            <person name="Kim J."/>
            <person name="Kawahara Y."/>
            <person name="Wakimoto H."/>
            <person name="Yang C.C."/>
            <person name="Iwamoto M."/>
            <person name="Abe T."/>
            <person name="Yamada Y."/>
            <person name="Muto A."/>
            <person name="Inokuchi H."/>
            <person name="Ikemura T."/>
            <person name="Matsumoto T."/>
            <person name="Sasaki T."/>
            <person name="Itoh T."/>
        </authorList>
    </citation>
    <scope>NUCLEOTIDE SEQUENCE [LARGE SCALE GENOMIC DNA]</scope>
    <source>
        <strain evidence="3">cv. Nipponbare</strain>
    </source>
</reference>
<dbReference type="InParanoid" id="A0A0P0Y2A4"/>
<dbReference type="EMBL" id="AP014967">
    <property type="protein sequence ID" value="BAT14038.1"/>
    <property type="molecule type" value="Genomic_DNA"/>
</dbReference>
<feature type="region of interest" description="Disordered" evidence="1">
    <location>
        <begin position="68"/>
        <end position="90"/>
    </location>
</feature>
<feature type="compositionally biased region" description="Low complexity" evidence="1">
    <location>
        <begin position="68"/>
        <end position="84"/>
    </location>
</feature>
<accession>A0A0P0Y2A4</accession>
<organism evidence="2 3">
    <name type="scientific">Oryza sativa subsp. japonica</name>
    <name type="common">Rice</name>
    <dbReference type="NCBI Taxonomy" id="39947"/>
    <lineage>
        <taxon>Eukaryota</taxon>
        <taxon>Viridiplantae</taxon>
        <taxon>Streptophyta</taxon>
        <taxon>Embryophyta</taxon>
        <taxon>Tracheophyta</taxon>
        <taxon>Spermatophyta</taxon>
        <taxon>Magnoliopsida</taxon>
        <taxon>Liliopsida</taxon>
        <taxon>Poales</taxon>
        <taxon>Poaceae</taxon>
        <taxon>BOP clade</taxon>
        <taxon>Oryzoideae</taxon>
        <taxon>Oryzeae</taxon>
        <taxon>Oryzinae</taxon>
        <taxon>Oryza</taxon>
        <taxon>Oryza sativa</taxon>
    </lineage>
</organism>
<proteinExistence type="predicted"/>
<evidence type="ECO:0000256" key="1">
    <source>
        <dbReference type="SAM" id="MobiDB-lite"/>
    </source>
</evidence>
<dbReference type="AlphaFoldDB" id="A0A0P0Y2A4"/>
<name>A0A0P0Y2A4_ORYSJ</name>
<evidence type="ECO:0000313" key="3">
    <source>
        <dbReference type="Proteomes" id="UP000059680"/>
    </source>
</evidence>
<evidence type="ECO:0000313" key="2">
    <source>
        <dbReference type="EMBL" id="BAT14038.1"/>
    </source>
</evidence>
<protein>
    <submittedName>
        <fullName evidence="2">Os11g0481551 protein</fullName>
    </submittedName>
</protein>
<reference evidence="3" key="1">
    <citation type="journal article" date="2005" name="Nature">
        <title>The map-based sequence of the rice genome.</title>
        <authorList>
            <consortium name="International rice genome sequencing project (IRGSP)"/>
            <person name="Matsumoto T."/>
            <person name="Wu J."/>
            <person name="Kanamori H."/>
            <person name="Katayose Y."/>
            <person name="Fujisawa M."/>
            <person name="Namiki N."/>
            <person name="Mizuno H."/>
            <person name="Yamamoto K."/>
            <person name="Antonio B.A."/>
            <person name="Baba T."/>
            <person name="Sakata K."/>
            <person name="Nagamura Y."/>
            <person name="Aoki H."/>
            <person name="Arikawa K."/>
            <person name="Arita K."/>
            <person name="Bito T."/>
            <person name="Chiden Y."/>
            <person name="Fujitsuka N."/>
            <person name="Fukunaka R."/>
            <person name="Hamada M."/>
            <person name="Harada C."/>
            <person name="Hayashi A."/>
            <person name="Hijishita S."/>
            <person name="Honda M."/>
            <person name="Hosokawa S."/>
            <person name="Ichikawa Y."/>
            <person name="Idonuma A."/>
            <person name="Iijima M."/>
            <person name="Ikeda M."/>
            <person name="Ikeno M."/>
            <person name="Ito K."/>
            <person name="Ito S."/>
            <person name="Ito T."/>
            <person name="Ito Y."/>
            <person name="Ito Y."/>
            <person name="Iwabuchi A."/>
            <person name="Kamiya K."/>
            <person name="Karasawa W."/>
            <person name="Kurita K."/>
            <person name="Katagiri S."/>
            <person name="Kikuta A."/>
            <person name="Kobayashi H."/>
            <person name="Kobayashi N."/>
            <person name="Machita K."/>
            <person name="Maehara T."/>
            <person name="Masukawa M."/>
            <person name="Mizubayashi T."/>
            <person name="Mukai Y."/>
            <person name="Nagasaki H."/>
            <person name="Nagata Y."/>
            <person name="Naito S."/>
            <person name="Nakashima M."/>
            <person name="Nakama Y."/>
            <person name="Nakamichi Y."/>
            <person name="Nakamura M."/>
            <person name="Meguro A."/>
            <person name="Negishi M."/>
            <person name="Ohta I."/>
            <person name="Ohta T."/>
            <person name="Okamoto M."/>
            <person name="Ono N."/>
            <person name="Saji S."/>
            <person name="Sakaguchi M."/>
            <person name="Sakai K."/>
            <person name="Shibata M."/>
            <person name="Shimokawa T."/>
            <person name="Song J."/>
            <person name="Takazaki Y."/>
            <person name="Terasawa K."/>
            <person name="Tsugane M."/>
            <person name="Tsuji K."/>
            <person name="Ueda S."/>
            <person name="Waki K."/>
            <person name="Yamagata H."/>
            <person name="Yamamoto M."/>
            <person name="Yamamoto S."/>
            <person name="Yamane H."/>
            <person name="Yoshiki S."/>
            <person name="Yoshihara R."/>
            <person name="Yukawa K."/>
            <person name="Zhong H."/>
            <person name="Yano M."/>
            <person name="Yuan Q."/>
            <person name="Ouyang S."/>
            <person name="Liu J."/>
            <person name="Jones K.M."/>
            <person name="Gansberger K."/>
            <person name="Moffat K."/>
            <person name="Hill J."/>
            <person name="Bera J."/>
            <person name="Fadrosh D."/>
            <person name="Jin S."/>
            <person name="Johri S."/>
            <person name="Kim M."/>
            <person name="Overton L."/>
            <person name="Reardon M."/>
            <person name="Tsitrin T."/>
            <person name="Vuong H."/>
            <person name="Weaver B."/>
            <person name="Ciecko A."/>
            <person name="Tallon L."/>
            <person name="Jackson J."/>
            <person name="Pai G."/>
            <person name="Aken S.V."/>
            <person name="Utterback T."/>
            <person name="Reidmuller S."/>
            <person name="Feldblyum T."/>
            <person name="Hsiao J."/>
            <person name="Zismann V."/>
            <person name="Iobst S."/>
            <person name="de Vazeille A.R."/>
            <person name="Buell C.R."/>
            <person name="Ying K."/>
            <person name="Li Y."/>
            <person name="Lu T."/>
            <person name="Huang Y."/>
            <person name="Zhao Q."/>
            <person name="Feng Q."/>
            <person name="Zhang L."/>
            <person name="Zhu J."/>
            <person name="Weng Q."/>
            <person name="Mu J."/>
            <person name="Lu Y."/>
            <person name="Fan D."/>
            <person name="Liu Y."/>
            <person name="Guan J."/>
            <person name="Zhang Y."/>
            <person name="Yu S."/>
            <person name="Liu X."/>
            <person name="Zhang Y."/>
            <person name="Hong G."/>
            <person name="Han B."/>
            <person name="Choisne N."/>
            <person name="Demange N."/>
            <person name="Orjeda G."/>
            <person name="Samain S."/>
            <person name="Cattolico L."/>
            <person name="Pelletier E."/>
            <person name="Couloux A."/>
            <person name="Segurens B."/>
            <person name="Wincker P."/>
            <person name="D'Hont A."/>
            <person name="Scarpelli C."/>
            <person name="Weissenbach J."/>
            <person name="Salanoubat M."/>
            <person name="Quetier F."/>
            <person name="Yu Y."/>
            <person name="Kim H.R."/>
            <person name="Rambo T."/>
            <person name="Currie J."/>
            <person name="Collura K."/>
            <person name="Luo M."/>
            <person name="Yang T."/>
            <person name="Ammiraju J.S.S."/>
            <person name="Engler F."/>
            <person name="Soderlund C."/>
            <person name="Wing R.A."/>
            <person name="Palmer L.E."/>
            <person name="de la Bastide M."/>
            <person name="Spiegel L."/>
            <person name="Nascimento L."/>
            <person name="Zutavern T."/>
            <person name="O'Shaughnessy A."/>
            <person name="Dike S."/>
            <person name="Dedhia N."/>
            <person name="Preston R."/>
            <person name="Balija V."/>
            <person name="McCombie W.R."/>
            <person name="Chow T."/>
            <person name="Chen H."/>
            <person name="Chung M."/>
            <person name="Chen C."/>
            <person name="Shaw J."/>
            <person name="Wu H."/>
            <person name="Hsiao K."/>
            <person name="Chao Y."/>
            <person name="Chu M."/>
            <person name="Cheng C."/>
            <person name="Hour A."/>
            <person name="Lee P."/>
            <person name="Lin S."/>
            <person name="Lin Y."/>
            <person name="Liou J."/>
            <person name="Liu S."/>
            <person name="Hsing Y."/>
            <person name="Raghuvanshi S."/>
            <person name="Mohanty A."/>
            <person name="Bharti A.K."/>
            <person name="Gaur A."/>
            <person name="Gupta V."/>
            <person name="Kumar D."/>
            <person name="Ravi V."/>
            <person name="Vij S."/>
            <person name="Kapur A."/>
            <person name="Khurana P."/>
            <person name="Khurana P."/>
            <person name="Khurana J.P."/>
            <person name="Tyagi A.K."/>
            <person name="Gaikwad K."/>
            <person name="Singh A."/>
            <person name="Dalal V."/>
            <person name="Srivastava S."/>
            <person name="Dixit A."/>
            <person name="Pal A.K."/>
            <person name="Ghazi I.A."/>
            <person name="Yadav M."/>
            <person name="Pandit A."/>
            <person name="Bhargava A."/>
            <person name="Sureshbabu K."/>
            <person name="Batra K."/>
            <person name="Sharma T.R."/>
            <person name="Mohapatra T."/>
            <person name="Singh N.K."/>
            <person name="Messing J."/>
            <person name="Nelson A.B."/>
            <person name="Fuks G."/>
            <person name="Kavchok S."/>
            <person name="Keizer G."/>
            <person name="Linton E."/>
            <person name="Llaca V."/>
            <person name="Song R."/>
            <person name="Tanyolac B."/>
            <person name="Young S."/>
            <person name="Ho-Il K."/>
            <person name="Hahn J.H."/>
            <person name="Sangsakoo G."/>
            <person name="Vanavichit A."/>
            <person name="de Mattos Luiz.A.T."/>
            <person name="Zimmer P.D."/>
            <person name="Malone G."/>
            <person name="Dellagostin O."/>
            <person name="de Oliveira A.C."/>
            <person name="Bevan M."/>
            <person name="Bancroft I."/>
            <person name="Minx P."/>
            <person name="Cordum H."/>
            <person name="Wilson R."/>
            <person name="Cheng Z."/>
            <person name="Jin W."/>
            <person name="Jiang J."/>
            <person name="Leong S.A."/>
            <person name="Iwama H."/>
            <person name="Gojobori T."/>
            <person name="Itoh T."/>
            <person name="Niimura Y."/>
            <person name="Fujii Y."/>
            <person name="Habara T."/>
            <person name="Sakai H."/>
            <person name="Sato Y."/>
            <person name="Wilson G."/>
            <person name="Kumar K."/>
            <person name="McCouch S."/>
            <person name="Juretic N."/>
            <person name="Hoen D."/>
            <person name="Wright S."/>
            <person name="Bruskiewich R."/>
            <person name="Bureau T."/>
            <person name="Miyao A."/>
            <person name="Hirochika H."/>
            <person name="Nishikawa T."/>
            <person name="Kadowaki K."/>
            <person name="Sugiura M."/>
            <person name="Burr B."/>
            <person name="Sasaki T."/>
        </authorList>
    </citation>
    <scope>NUCLEOTIDE SEQUENCE [LARGE SCALE GENOMIC DNA]</scope>
    <source>
        <strain evidence="3">cv. Nipponbare</strain>
    </source>
</reference>
<dbReference type="PaxDb" id="39947-A0A0P0Y2A4"/>
<keyword evidence="3" id="KW-1185">Reference proteome</keyword>
<reference evidence="2 3" key="3">
    <citation type="journal article" date="2013" name="Rice">
        <title>Improvement of the Oryza sativa Nipponbare reference genome using next generation sequence and optical map data.</title>
        <authorList>
            <person name="Kawahara Y."/>
            <person name="de la Bastide M."/>
            <person name="Hamilton J.P."/>
            <person name="Kanamori H."/>
            <person name="McCombie W.R."/>
            <person name="Ouyang S."/>
            <person name="Schwartz D.C."/>
            <person name="Tanaka T."/>
            <person name="Wu J."/>
            <person name="Zhou S."/>
            <person name="Childs K.L."/>
            <person name="Davidson R.M."/>
            <person name="Lin H."/>
            <person name="Quesada-Ocampo L."/>
            <person name="Vaillancourt B."/>
            <person name="Sakai H."/>
            <person name="Lee S.S."/>
            <person name="Kim J."/>
            <person name="Numa H."/>
            <person name="Itoh T."/>
            <person name="Buell C.R."/>
            <person name="Matsumoto T."/>
        </authorList>
    </citation>
    <scope>NUCLEOTIDE SEQUENCE [LARGE SCALE GENOMIC DNA]</scope>
    <source>
        <strain evidence="3">cv. Nipponbare</strain>
    </source>
</reference>